<dbReference type="RefSeq" id="WP_126075024.1">
    <property type="nucleotide sequence ID" value="NZ_CP051166.1"/>
</dbReference>
<evidence type="ECO:0000256" key="1">
    <source>
        <dbReference type="SAM" id="SignalP"/>
    </source>
</evidence>
<reference evidence="2 3" key="1">
    <citation type="submission" date="2018-12" db="EMBL/GenBank/DDBJ databases">
        <authorList>
            <person name="Yang E."/>
        </authorList>
    </citation>
    <scope>NUCLEOTIDE SEQUENCE [LARGE SCALE GENOMIC DNA]</scope>
    <source>
        <strain evidence="2 3">SOD</strain>
    </source>
</reference>
<comment type="caution">
    <text evidence="2">The sequence shown here is derived from an EMBL/GenBank/DDBJ whole genome shotgun (WGS) entry which is preliminary data.</text>
</comment>
<dbReference type="Proteomes" id="UP000278085">
    <property type="component" value="Unassembled WGS sequence"/>
</dbReference>
<dbReference type="AlphaFoldDB" id="A0A430HJY6"/>
<dbReference type="EMBL" id="RXLQ01000008">
    <property type="protein sequence ID" value="RSZ57811.1"/>
    <property type="molecule type" value="Genomic_DNA"/>
</dbReference>
<sequence length="207" mass="21971">MNKLKLAIGLLSMACTGLANAAQEDAPAPAHVGPAVQAEPAAPVRTRTPRVATRMRIIDDAHVDVRFFRKQACYSGTGVVASKAGGLPAIFRRKKVVSIGIPVTPAVEAMKERSGFMSNAFYREYALAPGEPVVIQAGYLSGAAHMPYVCRFPAVTFVPDKGSDYEVETRVGEQSCHLLVGRIVTSEGKVNVVPVALTTTSECAQGE</sequence>
<dbReference type="OrthoDB" id="8774604at2"/>
<feature type="signal peptide" evidence="1">
    <location>
        <begin position="1"/>
        <end position="21"/>
    </location>
</feature>
<protein>
    <submittedName>
        <fullName evidence="2">Uncharacterized protein</fullName>
    </submittedName>
</protein>
<name>A0A430HJY6_9BURK</name>
<proteinExistence type="predicted"/>
<gene>
    <name evidence="2" type="ORF">EJB06_15890</name>
</gene>
<keyword evidence="1" id="KW-0732">Signal</keyword>
<feature type="chain" id="PRO_5019478529" evidence="1">
    <location>
        <begin position="22"/>
        <end position="207"/>
    </location>
</feature>
<keyword evidence="3" id="KW-1185">Reference proteome</keyword>
<evidence type="ECO:0000313" key="2">
    <source>
        <dbReference type="EMBL" id="RSZ57811.1"/>
    </source>
</evidence>
<organism evidence="2 3">
    <name type="scientific">Massilia atriviolacea</name>
    <dbReference type="NCBI Taxonomy" id="2495579"/>
    <lineage>
        <taxon>Bacteria</taxon>
        <taxon>Pseudomonadati</taxon>
        <taxon>Pseudomonadota</taxon>
        <taxon>Betaproteobacteria</taxon>
        <taxon>Burkholderiales</taxon>
        <taxon>Oxalobacteraceae</taxon>
        <taxon>Telluria group</taxon>
        <taxon>Massilia</taxon>
    </lineage>
</organism>
<evidence type="ECO:0000313" key="3">
    <source>
        <dbReference type="Proteomes" id="UP000278085"/>
    </source>
</evidence>
<accession>A0A430HJY6</accession>